<comment type="caution">
    <text evidence="1">The sequence shown here is derived from an EMBL/GenBank/DDBJ whole genome shotgun (WGS) entry which is preliminary data.</text>
</comment>
<evidence type="ECO:0000313" key="1">
    <source>
        <dbReference type="EMBL" id="KAG0432012.1"/>
    </source>
</evidence>
<keyword evidence="2" id="KW-1185">Reference proteome</keyword>
<dbReference type="Proteomes" id="UP000805193">
    <property type="component" value="Unassembled WGS sequence"/>
</dbReference>
<sequence length="84" mass="9328">GNAPTVTAQLQAFGLKLDVLLGLKSSVDTLLTLPAKVDELLSLKPTVERLEAHIQELESKLILHYLTFKLPIFLPYIAFPSNRD</sequence>
<protein>
    <submittedName>
        <fullName evidence="1">Uncharacterized protein</fullName>
    </submittedName>
</protein>
<accession>A0AC60QD50</accession>
<proteinExistence type="predicted"/>
<name>A0AC60QD50_IXOPE</name>
<evidence type="ECO:0000313" key="2">
    <source>
        <dbReference type="Proteomes" id="UP000805193"/>
    </source>
</evidence>
<reference evidence="1 2" key="1">
    <citation type="journal article" date="2020" name="Cell">
        <title>Large-Scale Comparative Analyses of Tick Genomes Elucidate Their Genetic Diversity and Vector Capacities.</title>
        <authorList>
            <consortium name="Tick Genome and Microbiome Consortium (TIGMIC)"/>
            <person name="Jia N."/>
            <person name="Wang J."/>
            <person name="Shi W."/>
            <person name="Du L."/>
            <person name="Sun Y."/>
            <person name="Zhan W."/>
            <person name="Jiang J.F."/>
            <person name="Wang Q."/>
            <person name="Zhang B."/>
            <person name="Ji P."/>
            <person name="Bell-Sakyi L."/>
            <person name="Cui X.M."/>
            <person name="Yuan T.T."/>
            <person name="Jiang B.G."/>
            <person name="Yang W.F."/>
            <person name="Lam T.T."/>
            <person name="Chang Q.C."/>
            <person name="Ding S.J."/>
            <person name="Wang X.J."/>
            <person name="Zhu J.G."/>
            <person name="Ruan X.D."/>
            <person name="Zhao L."/>
            <person name="Wei J.T."/>
            <person name="Ye R.Z."/>
            <person name="Que T.C."/>
            <person name="Du C.H."/>
            <person name="Zhou Y.H."/>
            <person name="Cheng J.X."/>
            <person name="Dai P.F."/>
            <person name="Guo W.B."/>
            <person name="Han X.H."/>
            <person name="Huang E.J."/>
            <person name="Li L.F."/>
            <person name="Wei W."/>
            <person name="Gao Y.C."/>
            <person name="Liu J.Z."/>
            <person name="Shao H.Z."/>
            <person name="Wang X."/>
            <person name="Wang C.C."/>
            <person name="Yang T.C."/>
            <person name="Huo Q.B."/>
            <person name="Li W."/>
            <person name="Chen H.Y."/>
            <person name="Chen S.E."/>
            <person name="Zhou L.G."/>
            <person name="Ni X.B."/>
            <person name="Tian J.H."/>
            <person name="Sheng Y."/>
            <person name="Liu T."/>
            <person name="Pan Y.S."/>
            <person name="Xia L.Y."/>
            <person name="Li J."/>
            <person name="Zhao F."/>
            <person name="Cao W.C."/>
        </authorList>
    </citation>
    <scope>NUCLEOTIDE SEQUENCE [LARGE SCALE GENOMIC DNA]</scope>
    <source>
        <strain evidence="1">Iper-2018</strain>
    </source>
</reference>
<gene>
    <name evidence="1" type="ORF">HPB47_021249</name>
</gene>
<organism evidence="1 2">
    <name type="scientific">Ixodes persulcatus</name>
    <name type="common">Taiga tick</name>
    <dbReference type="NCBI Taxonomy" id="34615"/>
    <lineage>
        <taxon>Eukaryota</taxon>
        <taxon>Metazoa</taxon>
        <taxon>Ecdysozoa</taxon>
        <taxon>Arthropoda</taxon>
        <taxon>Chelicerata</taxon>
        <taxon>Arachnida</taxon>
        <taxon>Acari</taxon>
        <taxon>Parasitiformes</taxon>
        <taxon>Ixodida</taxon>
        <taxon>Ixodoidea</taxon>
        <taxon>Ixodidae</taxon>
        <taxon>Ixodinae</taxon>
        <taxon>Ixodes</taxon>
    </lineage>
</organism>
<feature type="non-terminal residue" evidence="1">
    <location>
        <position position="1"/>
    </location>
</feature>
<dbReference type="EMBL" id="JABSTQ010009182">
    <property type="protein sequence ID" value="KAG0432012.1"/>
    <property type="molecule type" value="Genomic_DNA"/>
</dbReference>